<sequence>MVEDSFGLAQQVFKAEHSLIRVDVYHESSLTFSVLNAFLATITDSAIGIAPSYGPKCIIDTIAFSTTTHILVIKLSKARQSKKKSIQTARNLLHDLILCDPKRTKYAFQMDRLAAALHFDLDLRINQAVDLLSAKRTSTDRHSLAGLLEVLRCESNLNKAQVTALFKGGEASDTPTRITATQAWAAYQASHLDSMSKRLGRIAKINTDTIGETVLGVLAKTARDANRLITLKPTRVKNEVDGTFNRSKANVELVIEIQTSCKGKVTTLVGQSKRINGRAATIVLKNPLLDGKICSVTTIGREVMTSAETMREDVILKSLQELGTVPLPPVPIDFSSAKTLNRSQVFAVNAILSNNDTNRITLIHGPPGTGKTTIIAAAVTSFMISSSHDHTLWLVAQSNVAVKNIAEKLAIVDFFDFKILVSKDFHFDYSRHEHLYEKIMKNPIRSDDPVDDLVATGRLLLGSRVILSTLMAPYGQSYVEDLRSIFEISHLRKRAVFLDTQYRMPVPIANFISRNVYTNRLKTEHPIKALTSCVFVNVPTGKEEKKGHSWMNVRGVSTALALVRKFNKYGKSYRIITAYDGNEDDYIILSLVRTGNLGFMKEHRRMNVMLTRCKKGIIILTNRTLIEGKASSSLVGSLAKSLGPKAWVESGQVPRSNFYPFPN</sequence>
<comment type="similarity">
    <text evidence="1">Belongs to the DNA2/NAM7 helicase family.</text>
</comment>
<evidence type="ECO:0000259" key="7">
    <source>
        <dbReference type="Pfam" id="PF13087"/>
    </source>
</evidence>
<dbReference type="InterPro" id="IPR041677">
    <property type="entry name" value="DNA2/NAM7_AAA_11"/>
</dbReference>
<evidence type="ECO:0000313" key="9">
    <source>
        <dbReference type="Proteomes" id="UP000807353"/>
    </source>
</evidence>
<dbReference type="InterPro" id="IPR027417">
    <property type="entry name" value="P-loop_NTPase"/>
</dbReference>
<keyword evidence="5" id="KW-0067">ATP-binding</keyword>
<dbReference type="InterPro" id="IPR050534">
    <property type="entry name" value="Coronavir_polyprotein_1ab"/>
</dbReference>
<keyword evidence="9" id="KW-1185">Reference proteome</keyword>
<evidence type="ECO:0000256" key="3">
    <source>
        <dbReference type="ARBA" id="ARBA00022801"/>
    </source>
</evidence>
<dbReference type="SUPFAM" id="SSF52540">
    <property type="entry name" value="P-loop containing nucleoside triphosphate hydrolases"/>
    <property type="match status" value="1"/>
</dbReference>
<dbReference type="AlphaFoldDB" id="A0A9P5XW44"/>
<evidence type="ECO:0000256" key="2">
    <source>
        <dbReference type="ARBA" id="ARBA00022741"/>
    </source>
</evidence>
<name>A0A9P5XW44_9AGAR</name>
<dbReference type="InterPro" id="IPR041679">
    <property type="entry name" value="DNA2/NAM7-like_C"/>
</dbReference>
<accession>A0A9P5XW44</accession>
<protein>
    <submittedName>
        <fullName evidence="8">P-loop containing nucleoside triphosphate hydrolase protein</fullName>
    </submittedName>
</protein>
<keyword evidence="2" id="KW-0547">Nucleotide-binding</keyword>
<feature type="domain" description="DNA2/NAM7 helicase-like C-terminal" evidence="7">
    <location>
        <begin position="576"/>
        <end position="623"/>
    </location>
</feature>
<reference evidence="8" key="1">
    <citation type="submission" date="2020-11" db="EMBL/GenBank/DDBJ databases">
        <authorList>
            <consortium name="DOE Joint Genome Institute"/>
            <person name="Ahrendt S."/>
            <person name="Riley R."/>
            <person name="Andreopoulos W."/>
            <person name="Labutti K."/>
            <person name="Pangilinan J."/>
            <person name="Ruiz-Duenas F.J."/>
            <person name="Barrasa J.M."/>
            <person name="Sanchez-Garcia M."/>
            <person name="Camarero S."/>
            <person name="Miyauchi S."/>
            <person name="Serrano A."/>
            <person name="Linde D."/>
            <person name="Babiker R."/>
            <person name="Drula E."/>
            <person name="Ayuso-Fernandez I."/>
            <person name="Pacheco R."/>
            <person name="Padilla G."/>
            <person name="Ferreira P."/>
            <person name="Barriuso J."/>
            <person name="Kellner H."/>
            <person name="Castanera R."/>
            <person name="Alfaro M."/>
            <person name="Ramirez L."/>
            <person name="Pisabarro A.G."/>
            <person name="Kuo A."/>
            <person name="Tritt A."/>
            <person name="Lipzen A."/>
            <person name="He G."/>
            <person name="Yan M."/>
            <person name="Ng V."/>
            <person name="Cullen D."/>
            <person name="Martin F."/>
            <person name="Rosso M.-N."/>
            <person name="Henrissat B."/>
            <person name="Hibbett D."/>
            <person name="Martinez A.T."/>
            <person name="Grigoriev I.V."/>
        </authorList>
    </citation>
    <scope>NUCLEOTIDE SEQUENCE</scope>
    <source>
        <strain evidence="8">CBS 247.69</strain>
    </source>
</reference>
<dbReference type="EMBL" id="MU150413">
    <property type="protein sequence ID" value="KAF9456616.1"/>
    <property type="molecule type" value="Genomic_DNA"/>
</dbReference>
<evidence type="ECO:0000256" key="4">
    <source>
        <dbReference type="ARBA" id="ARBA00022806"/>
    </source>
</evidence>
<gene>
    <name evidence="8" type="ORF">BDZ94DRAFT_1241395</name>
</gene>
<dbReference type="Pfam" id="PF13087">
    <property type="entry name" value="AAA_12"/>
    <property type="match status" value="1"/>
</dbReference>
<keyword evidence="4" id="KW-0347">Helicase</keyword>
<feature type="domain" description="DNA2/NAM7 helicase helicase" evidence="6">
    <location>
        <begin position="340"/>
        <end position="410"/>
    </location>
</feature>
<evidence type="ECO:0000256" key="1">
    <source>
        <dbReference type="ARBA" id="ARBA00007913"/>
    </source>
</evidence>
<dbReference type="GO" id="GO:0003676">
    <property type="term" value="F:nucleic acid binding"/>
    <property type="evidence" value="ECO:0007669"/>
    <property type="project" value="InterPro"/>
</dbReference>
<evidence type="ECO:0000313" key="8">
    <source>
        <dbReference type="EMBL" id="KAF9456616.1"/>
    </source>
</evidence>
<dbReference type="GO" id="GO:0016787">
    <property type="term" value="F:hydrolase activity"/>
    <property type="evidence" value="ECO:0007669"/>
    <property type="project" value="UniProtKB-KW"/>
</dbReference>
<keyword evidence="3 8" id="KW-0378">Hydrolase</keyword>
<evidence type="ECO:0000259" key="6">
    <source>
        <dbReference type="Pfam" id="PF13086"/>
    </source>
</evidence>
<dbReference type="Gene3D" id="3.40.50.300">
    <property type="entry name" value="P-loop containing nucleotide triphosphate hydrolases"/>
    <property type="match status" value="3"/>
</dbReference>
<comment type="caution">
    <text evidence="8">The sequence shown here is derived from an EMBL/GenBank/DDBJ whole genome shotgun (WGS) entry which is preliminary data.</text>
</comment>
<dbReference type="OrthoDB" id="6513042at2759"/>
<evidence type="ECO:0000256" key="5">
    <source>
        <dbReference type="ARBA" id="ARBA00022840"/>
    </source>
</evidence>
<dbReference type="GO" id="GO:0005524">
    <property type="term" value="F:ATP binding"/>
    <property type="evidence" value="ECO:0007669"/>
    <property type="project" value="UniProtKB-KW"/>
</dbReference>
<proteinExistence type="inferred from homology"/>
<dbReference type="Gene3D" id="3.30.420.10">
    <property type="entry name" value="Ribonuclease H-like superfamily/Ribonuclease H"/>
    <property type="match status" value="1"/>
</dbReference>
<dbReference type="Proteomes" id="UP000807353">
    <property type="component" value="Unassembled WGS sequence"/>
</dbReference>
<organism evidence="8 9">
    <name type="scientific">Collybia nuda</name>
    <dbReference type="NCBI Taxonomy" id="64659"/>
    <lineage>
        <taxon>Eukaryota</taxon>
        <taxon>Fungi</taxon>
        <taxon>Dikarya</taxon>
        <taxon>Basidiomycota</taxon>
        <taxon>Agaricomycotina</taxon>
        <taxon>Agaricomycetes</taxon>
        <taxon>Agaricomycetidae</taxon>
        <taxon>Agaricales</taxon>
        <taxon>Tricholomatineae</taxon>
        <taxon>Clitocybaceae</taxon>
        <taxon>Collybia</taxon>
    </lineage>
</organism>
<dbReference type="InterPro" id="IPR036397">
    <property type="entry name" value="RNaseH_sf"/>
</dbReference>
<dbReference type="Pfam" id="PF13086">
    <property type="entry name" value="AAA_11"/>
    <property type="match status" value="1"/>
</dbReference>
<dbReference type="PANTHER" id="PTHR43788:SF8">
    <property type="entry name" value="DNA-BINDING PROTEIN SMUBP-2"/>
    <property type="match status" value="1"/>
</dbReference>
<dbReference type="GO" id="GO:0043139">
    <property type="term" value="F:5'-3' DNA helicase activity"/>
    <property type="evidence" value="ECO:0007669"/>
    <property type="project" value="TreeGrafter"/>
</dbReference>
<dbReference type="PANTHER" id="PTHR43788">
    <property type="entry name" value="DNA2/NAM7 HELICASE FAMILY MEMBER"/>
    <property type="match status" value="1"/>
</dbReference>